<name>A0A8H4TW08_9HYPO</name>
<protein>
    <submittedName>
        <fullName evidence="1">Uncharacterized protein</fullName>
    </submittedName>
</protein>
<reference evidence="1" key="2">
    <citation type="submission" date="2020-05" db="EMBL/GenBank/DDBJ databases">
        <authorList>
            <person name="Kim H.-S."/>
            <person name="Proctor R.H."/>
            <person name="Brown D.W."/>
        </authorList>
    </citation>
    <scope>NUCLEOTIDE SEQUENCE</scope>
    <source>
        <strain evidence="1">NRRL 20472</strain>
    </source>
</reference>
<dbReference type="OrthoDB" id="3552888at2759"/>
<accession>A0A8H4TW08</accession>
<reference evidence="1" key="1">
    <citation type="journal article" date="2020" name="BMC Genomics">
        <title>Correction to: Identification and distribution of gene clusters required for synthesis of sphingolipid metabolism inhibitors in diverse species of the filamentous fungus Fusarium.</title>
        <authorList>
            <person name="Kim H.S."/>
            <person name="Lohmar J.M."/>
            <person name="Busman M."/>
            <person name="Brown D.W."/>
            <person name="Naumann T.A."/>
            <person name="Divon H.H."/>
            <person name="Lysoe E."/>
            <person name="Uhlig S."/>
            <person name="Proctor R.H."/>
        </authorList>
    </citation>
    <scope>NUCLEOTIDE SEQUENCE</scope>
    <source>
        <strain evidence="1">NRRL 20472</strain>
    </source>
</reference>
<organism evidence="1 2">
    <name type="scientific">Fusarium sarcochroum</name>
    <dbReference type="NCBI Taxonomy" id="1208366"/>
    <lineage>
        <taxon>Eukaryota</taxon>
        <taxon>Fungi</taxon>
        <taxon>Dikarya</taxon>
        <taxon>Ascomycota</taxon>
        <taxon>Pezizomycotina</taxon>
        <taxon>Sordariomycetes</taxon>
        <taxon>Hypocreomycetidae</taxon>
        <taxon>Hypocreales</taxon>
        <taxon>Nectriaceae</taxon>
        <taxon>Fusarium</taxon>
        <taxon>Fusarium lateritium species complex</taxon>
    </lineage>
</organism>
<sequence length="238" mass="26575">MGEYQQQTPFYEIQATMRITNWVSVLALATKVACLPSKQDVTETPTEGSRIITDYKDLPFQPGEPLWEVQVFDDEKPKYFSGSVEKVYEEVLDLNPDYGKDRPVLNVTLGADDQELDKRAVQGDPVCWNNRRANLLRMMEEVLRLDRMNAYLNIAPRRCSRIGCSYNAGIAICNDRTDLTWSIHTNLIISYVNRISGSCTYQGAAMGGQQFDTGGFNIIAASQNCGATASWAVGTNPP</sequence>
<proteinExistence type="predicted"/>
<dbReference type="Proteomes" id="UP000622797">
    <property type="component" value="Unassembled WGS sequence"/>
</dbReference>
<comment type="caution">
    <text evidence="1">The sequence shown here is derived from an EMBL/GenBank/DDBJ whole genome shotgun (WGS) entry which is preliminary data.</text>
</comment>
<dbReference type="EMBL" id="JABEXW010000365">
    <property type="protein sequence ID" value="KAF4965203.1"/>
    <property type="molecule type" value="Genomic_DNA"/>
</dbReference>
<gene>
    <name evidence="1" type="ORF">FSARC_6965</name>
</gene>
<evidence type="ECO:0000313" key="1">
    <source>
        <dbReference type="EMBL" id="KAF4965203.1"/>
    </source>
</evidence>
<keyword evidence="2" id="KW-1185">Reference proteome</keyword>
<evidence type="ECO:0000313" key="2">
    <source>
        <dbReference type="Proteomes" id="UP000622797"/>
    </source>
</evidence>
<dbReference type="AlphaFoldDB" id="A0A8H4TW08"/>